<name>A0A813UWC0_9BILA</name>
<proteinExistence type="predicted"/>
<dbReference type="Proteomes" id="UP000663879">
    <property type="component" value="Unassembled WGS sequence"/>
</dbReference>
<sequence length="106" mass="11934">MKSSVENQSINLKKVEIGSKSVKSSQIDLTNVEEIVDSILSQRLSGFATRVDKIAENHKNISIINNDLLLLKTNLNELISKDLILLKTNLNELDEDIKEMAIERTI</sequence>
<gene>
    <name evidence="1" type="ORF">OXX778_LOCUS8090</name>
</gene>
<dbReference type="EMBL" id="CAJNOC010001084">
    <property type="protein sequence ID" value="CAF0833518.1"/>
    <property type="molecule type" value="Genomic_DNA"/>
</dbReference>
<comment type="caution">
    <text evidence="1">The sequence shown here is derived from an EMBL/GenBank/DDBJ whole genome shotgun (WGS) entry which is preliminary data.</text>
</comment>
<dbReference type="AlphaFoldDB" id="A0A813UWC0"/>
<accession>A0A813UWC0</accession>
<organism evidence="1 2">
    <name type="scientific">Brachionus calyciflorus</name>
    <dbReference type="NCBI Taxonomy" id="104777"/>
    <lineage>
        <taxon>Eukaryota</taxon>
        <taxon>Metazoa</taxon>
        <taxon>Spiralia</taxon>
        <taxon>Gnathifera</taxon>
        <taxon>Rotifera</taxon>
        <taxon>Eurotatoria</taxon>
        <taxon>Monogononta</taxon>
        <taxon>Pseudotrocha</taxon>
        <taxon>Ploima</taxon>
        <taxon>Brachionidae</taxon>
        <taxon>Brachionus</taxon>
    </lineage>
</organism>
<evidence type="ECO:0000313" key="2">
    <source>
        <dbReference type="Proteomes" id="UP000663879"/>
    </source>
</evidence>
<protein>
    <submittedName>
        <fullName evidence="1">Uncharacterized protein</fullName>
    </submittedName>
</protein>
<reference evidence="1" key="1">
    <citation type="submission" date="2021-02" db="EMBL/GenBank/DDBJ databases">
        <authorList>
            <person name="Nowell W R."/>
        </authorList>
    </citation>
    <scope>NUCLEOTIDE SEQUENCE</scope>
    <source>
        <strain evidence="1">Ploen Becks lab</strain>
    </source>
</reference>
<evidence type="ECO:0000313" key="1">
    <source>
        <dbReference type="EMBL" id="CAF0833518.1"/>
    </source>
</evidence>
<keyword evidence="2" id="KW-1185">Reference proteome</keyword>